<gene>
    <name evidence="9" type="primary">hisZ</name>
    <name evidence="12" type="ORF">SD1D_1045</name>
</gene>
<proteinExistence type="inferred from homology"/>
<dbReference type="GO" id="GO:0016740">
    <property type="term" value="F:transferase activity"/>
    <property type="evidence" value="ECO:0007669"/>
    <property type="project" value="UniProtKB-ARBA"/>
</dbReference>
<comment type="pathway">
    <text evidence="2 9">Amino-acid biosynthesis; L-histidine biosynthesis; L-histidine from 5-phospho-alpha-D-ribose 1-diphosphate: step 1/9.</text>
</comment>
<dbReference type="InterPro" id="IPR006195">
    <property type="entry name" value="aa-tRNA-synth_II"/>
</dbReference>
<evidence type="ECO:0000256" key="1">
    <source>
        <dbReference type="ARBA" id="ARBA00004496"/>
    </source>
</evidence>
<dbReference type="HAMAP" id="MF_00125">
    <property type="entry name" value="HisZ"/>
    <property type="match status" value="1"/>
</dbReference>
<comment type="subunit">
    <text evidence="9">Heteromultimer composed of HisG and HisZ subunits.</text>
</comment>
<dbReference type="Gene3D" id="3.40.50.12590">
    <property type="match status" value="1"/>
</dbReference>
<dbReference type="GO" id="GO:0000105">
    <property type="term" value="P:L-histidine biosynthetic process"/>
    <property type="evidence" value="ECO:0007669"/>
    <property type="project" value="UniProtKB-UniRule"/>
</dbReference>
<dbReference type="Gene3D" id="3.30.930.10">
    <property type="entry name" value="Bira Bifunctional Protein, Domain 2"/>
    <property type="match status" value="1"/>
</dbReference>
<dbReference type="SUPFAM" id="SSF55681">
    <property type="entry name" value="Class II aaRS and biotin synthetases"/>
    <property type="match status" value="1"/>
</dbReference>
<reference evidence="13" key="1">
    <citation type="submission" date="2015-09" db="EMBL/GenBank/DDBJ databases">
        <authorList>
            <person name="Wibberg D."/>
        </authorList>
    </citation>
    <scope>NUCLEOTIDE SEQUENCE [LARGE SCALE GENOMIC DNA]</scope>
    <source>
        <strain evidence="13">SD1D</strain>
    </source>
</reference>
<comment type="similarity">
    <text evidence="3 9">Belongs to the class-II aminoacyl-tRNA synthetase family. HisZ subfamily.</text>
</comment>
<dbReference type="PANTHER" id="PTHR43707">
    <property type="entry name" value="HISTIDYL-TRNA SYNTHETASE"/>
    <property type="match status" value="1"/>
</dbReference>
<dbReference type="Pfam" id="PF13393">
    <property type="entry name" value="tRNA-synt_His"/>
    <property type="match status" value="1"/>
</dbReference>
<evidence type="ECO:0000256" key="10">
    <source>
        <dbReference type="PIRSR" id="PIRSR001549-1"/>
    </source>
</evidence>
<dbReference type="AlphaFoldDB" id="A0A0K8J4K0"/>
<feature type="binding site" evidence="10">
    <location>
        <position position="129"/>
    </location>
    <ligand>
        <name>L-histidine</name>
        <dbReference type="ChEBI" id="CHEBI:57595"/>
    </ligand>
</feature>
<evidence type="ECO:0000256" key="3">
    <source>
        <dbReference type="ARBA" id="ARBA00005539"/>
    </source>
</evidence>
<evidence type="ECO:0000256" key="4">
    <source>
        <dbReference type="ARBA" id="ARBA00020397"/>
    </source>
</evidence>
<evidence type="ECO:0000256" key="7">
    <source>
        <dbReference type="ARBA" id="ARBA00023102"/>
    </source>
</evidence>
<feature type="domain" description="Aminoacyl-transfer RNA synthetases class-II family profile" evidence="11">
    <location>
        <begin position="26"/>
        <end position="267"/>
    </location>
</feature>
<evidence type="ECO:0000256" key="2">
    <source>
        <dbReference type="ARBA" id="ARBA00004667"/>
    </source>
</evidence>
<feature type="binding site" evidence="10">
    <location>
        <begin position="81"/>
        <end position="83"/>
    </location>
    <ligand>
        <name>L-histidine</name>
        <dbReference type="ChEBI" id="CHEBI:57595"/>
    </ligand>
</feature>
<dbReference type="InterPro" id="IPR004517">
    <property type="entry name" value="HisZ"/>
</dbReference>
<dbReference type="EMBL" id="LN879430">
    <property type="protein sequence ID" value="CUH92591.1"/>
    <property type="molecule type" value="Genomic_DNA"/>
</dbReference>
<sequence length="437" mass="49688">MKDKLLHTPEGVRDIYGTECAAKLILQKKLDQVLKLYGFRDIQTPSFEFFDIFNQERGTVSSKDMYKLFDKEGNTMVLRPDITPSIARCVAKYYKEEELPIRLCYIGNTYINSTTYQGKLNEVTQLGAELVNDDSVDADAQMLAITIECLLKAGLKEFQLEIGNADFFRSLISEAGFDDEEDIVKLKTSIENKSMFGVEDLVKNKKISQELKEIFLKLPELFGSIEILDYAKSLTNNPRAIKAINRLEELYDIMAIYGFEKYISFDLGMLSKYDYYTGLIFKAYTYKTGEAIVTGGRYDNLVGQFGKNCPAIGLAIVIDNLMTALSRQKLLPRIEASDTMILYRQEYRKHAIALANYFRKEGNNVILQLSNAHISKSNMSADNKSMDILSLNDYRSYMQRMNIGGLLLIDNDNEITIMDAHDGSIKKADFKELIGSK</sequence>
<dbReference type="CDD" id="cd00773">
    <property type="entry name" value="HisRS-like_core"/>
    <property type="match status" value="1"/>
</dbReference>
<evidence type="ECO:0000256" key="6">
    <source>
        <dbReference type="ARBA" id="ARBA00022605"/>
    </source>
</evidence>
<dbReference type="RefSeq" id="WP_058257946.1">
    <property type="nucleotide sequence ID" value="NZ_JANWKB010000041.1"/>
</dbReference>
<evidence type="ECO:0000313" key="13">
    <source>
        <dbReference type="Proteomes" id="UP000196053"/>
    </source>
</evidence>
<dbReference type="PANTHER" id="PTHR43707:SF6">
    <property type="entry name" value="ATP PHOSPHORIBOSYLTRANSFERASE REGULATORY SUBUNIT"/>
    <property type="match status" value="1"/>
</dbReference>
<dbReference type="GO" id="GO:0004821">
    <property type="term" value="F:histidine-tRNA ligase activity"/>
    <property type="evidence" value="ECO:0007669"/>
    <property type="project" value="InterPro"/>
</dbReference>
<keyword evidence="7 9" id="KW-0368">Histidine biosynthesis</keyword>
<dbReference type="InterPro" id="IPR053846">
    <property type="entry name" value="HisZ-C"/>
</dbReference>
<dbReference type="UniPathway" id="UPA00031">
    <property type="reaction ID" value="UER00006"/>
</dbReference>
<evidence type="ECO:0000259" key="11">
    <source>
        <dbReference type="PROSITE" id="PS50862"/>
    </source>
</evidence>
<name>A0A0K8J4K0_9FIRM</name>
<dbReference type="PIRSF" id="PIRSF001549">
    <property type="entry name" value="His-tRNA_synth"/>
    <property type="match status" value="1"/>
</dbReference>
<feature type="binding site" evidence="10">
    <location>
        <position position="125"/>
    </location>
    <ligand>
        <name>L-histidine</name>
        <dbReference type="ChEBI" id="CHEBI:57595"/>
    </ligand>
</feature>
<organism evidence="12 13">
    <name type="scientific">Herbinix luporum</name>
    <dbReference type="NCBI Taxonomy" id="1679721"/>
    <lineage>
        <taxon>Bacteria</taxon>
        <taxon>Bacillati</taxon>
        <taxon>Bacillota</taxon>
        <taxon>Clostridia</taxon>
        <taxon>Lachnospirales</taxon>
        <taxon>Lachnospiraceae</taxon>
        <taxon>Herbinix</taxon>
    </lineage>
</organism>
<dbReference type="Proteomes" id="UP000196053">
    <property type="component" value="Chromosome I"/>
</dbReference>
<evidence type="ECO:0000313" key="12">
    <source>
        <dbReference type="EMBL" id="CUH92591.1"/>
    </source>
</evidence>
<comment type="subcellular location">
    <subcellularLocation>
        <location evidence="1 9">Cytoplasm</location>
    </subcellularLocation>
</comment>
<evidence type="ECO:0000256" key="8">
    <source>
        <dbReference type="ARBA" id="ARBA00025246"/>
    </source>
</evidence>
<evidence type="ECO:0000256" key="5">
    <source>
        <dbReference type="ARBA" id="ARBA00022490"/>
    </source>
</evidence>
<dbReference type="InterPro" id="IPR004516">
    <property type="entry name" value="HisRS/HisZ"/>
</dbReference>
<feature type="binding site" evidence="10">
    <location>
        <begin position="275"/>
        <end position="276"/>
    </location>
    <ligand>
        <name>L-histidine</name>
        <dbReference type="ChEBI" id="CHEBI:57595"/>
    </ligand>
</feature>
<accession>A0A0K8J4K0</accession>
<evidence type="ECO:0000256" key="9">
    <source>
        <dbReference type="HAMAP-Rule" id="MF_00125"/>
    </source>
</evidence>
<dbReference type="NCBIfam" id="TIGR00443">
    <property type="entry name" value="hisZ_biosyn_reg"/>
    <property type="match status" value="1"/>
</dbReference>
<dbReference type="InterPro" id="IPR041715">
    <property type="entry name" value="HisRS-like_core"/>
</dbReference>
<comment type="function">
    <text evidence="8 9">Required for the first step of histidine biosynthesis. May allow the feedback regulation of ATP phosphoribosyltransferase activity by histidine.</text>
</comment>
<protein>
    <recommendedName>
        <fullName evidence="4 9">ATP phosphoribosyltransferase regulatory subunit</fullName>
    </recommendedName>
</protein>
<keyword evidence="13" id="KW-1185">Reference proteome</keyword>
<dbReference type="Pfam" id="PF21996">
    <property type="entry name" value="HisZ-like"/>
    <property type="match status" value="1"/>
</dbReference>
<dbReference type="KEGG" id="hsd:SD1D_1045"/>
<keyword evidence="5 9" id="KW-0963">Cytoplasm</keyword>
<dbReference type="OrthoDB" id="9800814at2"/>
<dbReference type="GO" id="GO:0005737">
    <property type="term" value="C:cytoplasm"/>
    <property type="evidence" value="ECO:0007669"/>
    <property type="project" value="UniProtKB-SubCell"/>
</dbReference>
<comment type="miscellaneous">
    <text evidence="9">This function is generally fulfilled by the C-terminal part of HisG, which is missing in some bacteria such as this one.</text>
</comment>
<keyword evidence="6 9" id="KW-0028">Amino-acid biosynthesis</keyword>
<dbReference type="PROSITE" id="PS50862">
    <property type="entry name" value="AA_TRNA_LIGASE_II"/>
    <property type="match status" value="1"/>
</dbReference>
<dbReference type="GO" id="GO:0006427">
    <property type="term" value="P:histidyl-tRNA aminoacylation"/>
    <property type="evidence" value="ECO:0007669"/>
    <property type="project" value="InterPro"/>
</dbReference>
<dbReference type="InterPro" id="IPR045864">
    <property type="entry name" value="aa-tRNA-synth_II/BPL/LPL"/>
</dbReference>
<dbReference type="GO" id="GO:0140096">
    <property type="term" value="F:catalytic activity, acting on a protein"/>
    <property type="evidence" value="ECO:0007669"/>
    <property type="project" value="UniProtKB-ARBA"/>
</dbReference>